<reference evidence="3 4" key="1">
    <citation type="journal article" date="2020" name="Cell Host Microbe">
        <title>Functional and Genomic Variation between Human-Derived Isolates of Lachnospiraceae Reveals Inter- and Intra-Species Diversity.</title>
        <authorList>
            <person name="Sorbara M.T."/>
            <person name="Littmann E.R."/>
            <person name="Fontana E."/>
            <person name="Moody T.U."/>
            <person name="Kohout C.E."/>
            <person name="Gjonbalaj M."/>
            <person name="Eaton V."/>
            <person name="Seok R."/>
            <person name="Leiner I.M."/>
            <person name="Pamer E.G."/>
        </authorList>
    </citation>
    <scope>NUCLEOTIDE SEQUENCE [LARGE SCALE GENOMIC DNA]</scope>
    <source>
        <strain evidence="3 4">MSK.20.11</strain>
    </source>
</reference>
<dbReference type="PROSITE" id="PS50043">
    <property type="entry name" value="HTH_LUXR_2"/>
    <property type="match status" value="1"/>
</dbReference>
<dbReference type="Pfam" id="PF00196">
    <property type="entry name" value="GerE"/>
    <property type="match status" value="1"/>
</dbReference>
<evidence type="ECO:0000313" key="4">
    <source>
        <dbReference type="Proteomes" id="UP000822152"/>
    </source>
</evidence>
<dbReference type="InterPro" id="IPR039420">
    <property type="entry name" value="WalR-like"/>
</dbReference>
<dbReference type="Proteomes" id="UP000822152">
    <property type="component" value="Unassembled WGS sequence"/>
</dbReference>
<dbReference type="CDD" id="cd06170">
    <property type="entry name" value="LuxR_C_like"/>
    <property type="match status" value="1"/>
</dbReference>
<dbReference type="InterPro" id="IPR016032">
    <property type="entry name" value="Sig_transdc_resp-reg_C-effctor"/>
</dbReference>
<feature type="domain" description="HTH luxR-type" evidence="2">
    <location>
        <begin position="270"/>
        <end position="333"/>
    </location>
</feature>
<comment type="caution">
    <text evidence="3">The sequence shown here is derived from an EMBL/GenBank/DDBJ whole genome shotgun (WGS) entry which is preliminary data.</text>
</comment>
<evidence type="ECO:0000256" key="1">
    <source>
        <dbReference type="ARBA" id="ARBA00023125"/>
    </source>
</evidence>
<organism evidence="3 4">
    <name type="scientific">Blautia wexlerae</name>
    <dbReference type="NCBI Taxonomy" id="418240"/>
    <lineage>
        <taxon>Bacteria</taxon>
        <taxon>Bacillati</taxon>
        <taxon>Bacillota</taxon>
        <taxon>Clostridia</taxon>
        <taxon>Lachnospirales</taxon>
        <taxon>Lachnospiraceae</taxon>
        <taxon>Blautia</taxon>
    </lineage>
</organism>
<keyword evidence="1" id="KW-0238">DNA-binding</keyword>
<dbReference type="PANTHER" id="PTHR43214:SF43">
    <property type="entry name" value="TWO-COMPONENT RESPONSE REGULATOR"/>
    <property type="match status" value="1"/>
</dbReference>
<dbReference type="PANTHER" id="PTHR43214">
    <property type="entry name" value="TWO-COMPONENT RESPONSE REGULATOR"/>
    <property type="match status" value="1"/>
</dbReference>
<dbReference type="SUPFAM" id="SSF46894">
    <property type="entry name" value="C-terminal effector domain of the bipartite response regulators"/>
    <property type="match status" value="1"/>
</dbReference>
<dbReference type="InterPro" id="IPR036388">
    <property type="entry name" value="WH-like_DNA-bd_sf"/>
</dbReference>
<accession>A0ABX2GUD3</accession>
<keyword evidence="4" id="KW-1185">Reference proteome</keyword>
<dbReference type="RefSeq" id="WP_173744367.1">
    <property type="nucleotide sequence ID" value="NZ_JAAIPF010000051.1"/>
</dbReference>
<sequence length="333" mass="37606">MTENTVLPLINTAFEPGNARKAAESFADRDFREIAIAEFYYFTGQAQKCSDLVDIYIMSSRLELKLSACMLYVYSNLTLGNAKASERGLEIIRECLRKEMAAPTSERNTAYCVFAGYVGTVLLHLSTEELPDMKKYMSSLPQGLRIFAASMISHALYLNGEYSRALGICDAALFSCKEIYPVGMIYLYCVTAMCEISLKNQAEAEKAILTAWKLAEKDELIEPFIELHGLLQGLLESCIRKENPEMYRKISDAVITFSRGWMAVHNPASDNPVTDALTTMEFSIAMLACRDWSNREIAEHMGVSLNTVKHYLTDIFNKLHVKKRDELKNFVLK</sequence>
<name>A0ABX2GUD3_9FIRM</name>
<proteinExistence type="predicted"/>
<evidence type="ECO:0000313" key="3">
    <source>
        <dbReference type="EMBL" id="NSF75203.1"/>
    </source>
</evidence>
<dbReference type="EMBL" id="JAAIPF010000051">
    <property type="protein sequence ID" value="NSF75203.1"/>
    <property type="molecule type" value="Genomic_DNA"/>
</dbReference>
<evidence type="ECO:0000259" key="2">
    <source>
        <dbReference type="PROSITE" id="PS50043"/>
    </source>
</evidence>
<dbReference type="InterPro" id="IPR000792">
    <property type="entry name" value="Tscrpt_reg_LuxR_C"/>
</dbReference>
<protein>
    <submittedName>
        <fullName evidence="3">Helix-turn-helix transcriptional regulator</fullName>
    </submittedName>
</protein>
<dbReference type="Gene3D" id="1.10.10.10">
    <property type="entry name" value="Winged helix-like DNA-binding domain superfamily/Winged helix DNA-binding domain"/>
    <property type="match status" value="1"/>
</dbReference>
<dbReference type="SMART" id="SM00421">
    <property type="entry name" value="HTH_LUXR"/>
    <property type="match status" value="1"/>
</dbReference>
<gene>
    <name evidence="3" type="ORF">G4952_15670</name>
</gene>